<feature type="chain" id="PRO_5012942346" evidence="5">
    <location>
        <begin position="22"/>
        <end position="182"/>
    </location>
</feature>
<keyword evidence="4 5" id="KW-0732">Signal</keyword>
<keyword evidence="3" id="KW-0964">Secreted</keyword>
<dbReference type="GO" id="GO:0005576">
    <property type="term" value="C:extracellular region"/>
    <property type="evidence" value="ECO:0007669"/>
    <property type="project" value="UniProtKB-SubCell"/>
</dbReference>
<evidence type="ECO:0000313" key="6">
    <source>
        <dbReference type="EMBL" id="KAF5822304.1"/>
    </source>
</evidence>
<evidence type="ECO:0000256" key="2">
    <source>
        <dbReference type="ARBA" id="ARBA00005592"/>
    </source>
</evidence>
<name>A0A251VPW0_HELAN</name>
<dbReference type="Gene3D" id="2.40.40.10">
    <property type="entry name" value="RlpA-like domain"/>
    <property type="match status" value="1"/>
</dbReference>
<sequence>MGAFLVALLVLVLACSPQIEAQTCQPSAGITGKEPSQQCNTENNSECCVEGQFYTTYECSPPVSSTTEATLTLNSFQEGGDGGSESACDGSFHSDDTAVVALSTGWFNGGSRCGNFISINGNGRSVQAMVVDECDSNMGCDEEHAYQPPCRNNIVDASKAVWEALGVSEVNQGELEITWSDA</sequence>
<dbReference type="OMA" id="CNDEHAY"/>
<evidence type="ECO:0000256" key="4">
    <source>
        <dbReference type="ARBA" id="ARBA00022729"/>
    </source>
</evidence>
<comment type="subcellular location">
    <subcellularLocation>
        <location evidence="1">Secreted</location>
    </subcellularLocation>
</comment>
<dbReference type="InterPro" id="IPR039271">
    <property type="entry name" value="Kiwellin-like"/>
</dbReference>
<reference evidence="6 8" key="1">
    <citation type="journal article" date="2017" name="Nature">
        <title>The sunflower genome provides insights into oil metabolism, flowering and Asterid evolution.</title>
        <authorList>
            <person name="Badouin H."/>
            <person name="Gouzy J."/>
            <person name="Grassa C.J."/>
            <person name="Murat F."/>
            <person name="Staton S.E."/>
            <person name="Cottret L."/>
            <person name="Lelandais-Briere C."/>
            <person name="Owens G.L."/>
            <person name="Carrere S."/>
            <person name="Mayjonade B."/>
            <person name="Legrand L."/>
            <person name="Gill N."/>
            <person name="Kane N.C."/>
            <person name="Bowers J.E."/>
            <person name="Hubner S."/>
            <person name="Bellec A."/>
            <person name="Berard A."/>
            <person name="Berges H."/>
            <person name="Blanchet N."/>
            <person name="Boniface M.C."/>
            <person name="Brunel D."/>
            <person name="Catrice O."/>
            <person name="Chaidir N."/>
            <person name="Claudel C."/>
            <person name="Donnadieu C."/>
            <person name="Faraut T."/>
            <person name="Fievet G."/>
            <person name="Helmstetter N."/>
            <person name="King M."/>
            <person name="Knapp S.J."/>
            <person name="Lai Z."/>
            <person name="Le Paslier M.C."/>
            <person name="Lippi Y."/>
            <person name="Lorenzon L."/>
            <person name="Mandel J.R."/>
            <person name="Marage G."/>
            <person name="Marchand G."/>
            <person name="Marquand E."/>
            <person name="Bret-Mestries E."/>
            <person name="Morien E."/>
            <person name="Nambeesan S."/>
            <person name="Nguyen T."/>
            <person name="Pegot-Espagnet P."/>
            <person name="Pouilly N."/>
            <person name="Raftis F."/>
            <person name="Sallet E."/>
            <person name="Schiex T."/>
            <person name="Thomas J."/>
            <person name="Vandecasteele C."/>
            <person name="Vares D."/>
            <person name="Vear F."/>
            <person name="Vautrin S."/>
            <person name="Crespi M."/>
            <person name="Mangin B."/>
            <person name="Burke J.M."/>
            <person name="Salse J."/>
            <person name="Munos S."/>
            <person name="Vincourt P."/>
            <person name="Rieseberg L.H."/>
            <person name="Langlade N.B."/>
        </authorList>
    </citation>
    <scope>NUCLEOTIDE SEQUENCE [LARGE SCALE GENOMIC DNA]</scope>
    <source>
        <strain evidence="8">cv. SF193</strain>
        <tissue evidence="6">Leaves</tissue>
    </source>
</reference>
<evidence type="ECO:0000313" key="8">
    <source>
        <dbReference type="Proteomes" id="UP000215914"/>
    </source>
</evidence>
<proteinExistence type="inferred from homology"/>
<feature type="signal peptide" evidence="5">
    <location>
        <begin position="1"/>
        <end position="21"/>
    </location>
</feature>
<keyword evidence="8" id="KW-1185">Reference proteome</keyword>
<dbReference type="Pfam" id="PF24300">
    <property type="entry name" value="KWL1"/>
    <property type="match status" value="1"/>
</dbReference>
<dbReference type="PANTHER" id="PTHR33191:SF77">
    <property type="entry name" value="RIPENING-RELATED PROTEIN 1"/>
    <property type="match status" value="1"/>
</dbReference>
<gene>
    <name evidence="7" type="ORF">HannXRQ_Chr01g0020891</name>
    <name evidence="6" type="ORF">HanXRQr2_Chr01g0024881</name>
</gene>
<reference evidence="6" key="3">
    <citation type="submission" date="2020-06" db="EMBL/GenBank/DDBJ databases">
        <title>Helianthus annuus Genome sequencing and assembly Release 2.</title>
        <authorList>
            <person name="Gouzy J."/>
            <person name="Langlade N."/>
            <person name="Munos S."/>
        </authorList>
    </citation>
    <scope>NUCLEOTIDE SEQUENCE</scope>
    <source>
        <tissue evidence="6">Leaves</tissue>
    </source>
</reference>
<dbReference type="Proteomes" id="UP000215914">
    <property type="component" value="Chromosome 1"/>
</dbReference>
<dbReference type="PANTHER" id="PTHR33191">
    <property type="entry name" value="RIPENING-RELATED PROTEIN 2-RELATED"/>
    <property type="match status" value="1"/>
</dbReference>
<comment type="similarity">
    <text evidence="2">Belongs to the kiwellin family.</text>
</comment>
<dbReference type="CDD" id="cd22270">
    <property type="entry name" value="DPBB_kiwellin-like"/>
    <property type="match status" value="1"/>
</dbReference>
<dbReference type="SUPFAM" id="SSF50685">
    <property type="entry name" value="Barwin-like endoglucanases"/>
    <property type="match status" value="1"/>
</dbReference>
<dbReference type="OrthoDB" id="406505at2759"/>
<dbReference type="AlphaFoldDB" id="A0A251VPW0"/>
<dbReference type="EMBL" id="MNCJ02000316">
    <property type="protein sequence ID" value="KAF5822304.1"/>
    <property type="molecule type" value="Genomic_DNA"/>
</dbReference>
<dbReference type="EMBL" id="CM007890">
    <property type="protein sequence ID" value="OTG37630.1"/>
    <property type="molecule type" value="Genomic_DNA"/>
</dbReference>
<protein>
    <submittedName>
        <fullName evidence="7">Putative rlpA-like double-psi beta-barrel domain-containing protein</fullName>
    </submittedName>
    <submittedName>
        <fullName evidence="6">RlpA-like domain superfamily, kiwellin</fullName>
    </submittedName>
</protein>
<dbReference type="InterPro" id="IPR036908">
    <property type="entry name" value="RlpA-like_sf"/>
</dbReference>
<evidence type="ECO:0000256" key="1">
    <source>
        <dbReference type="ARBA" id="ARBA00004613"/>
    </source>
</evidence>
<dbReference type="InParanoid" id="A0A251VPW0"/>
<evidence type="ECO:0000256" key="3">
    <source>
        <dbReference type="ARBA" id="ARBA00022525"/>
    </source>
</evidence>
<reference evidence="7" key="2">
    <citation type="submission" date="2017-02" db="EMBL/GenBank/DDBJ databases">
        <title>Sunflower complete genome.</title>
        <authorList>
            <person name="Langlade N."/>
            <person name="Munos S."/>
        </authorList>
    </citation>
    <scope>NUCLEOTIDE SEQUENCE [LARGE SCALE GENOMIC DNA]</scope>
    <source>
        <tissue evidence="7">Leaves</tissue>
    </source>
</reference>
<dbReference type="Gramene" id="mRNA:HanXRQr2_Chr01g0024881">
    <property type="protein sequence ID" value="CDS:HanXRQr2_Chr01g0024881.1"/>
    <property type="gene ID" value="HanXRQr2_Chr01g0024881"/>
</dbReference>
<evidence type="ECO:0000256" key="5">
    <source>
        <dbReference type="SAM" id="SignalP"/>
    </source>
</evidence>
<organism evidence="7 8">
    <name type="scientific">Helianthus annuus</name>
    <name type="common">Common sunflower</name>
    <dbReference type="NCBI Taxonomy" id="4232"/>
    <lineage>
        <taxon>Eukaryota</taxon>
        <taxon>Viridiplantae</taxon>
        <taxon>Streptophyta</taxon>
        <taxon>Embryophyta</taxon>
        <taxon>Tracheophyta</taxon>
        <taxon>Spermatophyta</taxon>
        <taxon>Magnoliopsida</taxon>
        <taxon>eudicotyledons</taxon>
        <taxon>Gunneridae</taxon>
        <taxon>Pentapetalae</taxon>
        <taxon>asterids</taxon>
        <taxon>campanulids</taxon>
        <taxon>Asterales</taxon>
        <taxon>Asteraceae</taxon>
        <taxon>Asteroideae</taxon>
        <taxon>Heliantheae alliance</taxon>
        <taxon>Heliantheae</taxon>
        <taxon>Helianthus</taxon>
    </lineage>
</organism>
<evidence type="ECO:0000313" key="7">
    <source>
        <dbReference type="EMBL" id="OTG37630.1"/>
    </source>
</evidence>
<accession>A0A251VPW0</accession>